<dbReference type="AlphaFoldDB" id="A0A4Y2H3Z9"/>
<organism evidence="1 3">
    <name type="scientific">Araneus ventricosus</name>
    <name type="common">Orbweaver spider</name>
    <name type="synonym">Epeira ventricosa</name>
    <dbReference type="NCBI Taxonomy" id="182803"/>
    <lineage>
        <taxon>Eukaryota</taxon>
        <taxon>Metazoa</taxon>
        <taxon>Ecdysozoa</taxon>
        <taxon>Arthropoda</taxon>
        <taxon>Chelicerata</taxon>
        <taxon>Arachnida</taxon>
        <taxon>Araneae</taxon>
        <taxon>Araneomorphae</taxon>
        <taxon>Entelegynae</taxon>
        <taxon>Araneoidea</taxon>
        <taxon>Araneidae</taxon>
        <taxon>Araneus</taxon>
    </lineage>
</organism>
<evidence type="ECO:0000313" key="2">
    <source>
        <dbReference type="EMBL" id="GBM59693.1"/>
    </source>
</evidence>
<protein>
    <submittedName>
        <fullName evidence="1">Uncharacterized protein</fullName>
    </submittedName>
</protein>
<feature type="non-terminal residue" evidence="1">
    <location>
        <position position="1"/>
    </location>
</feature>
<gene>
    <name evidence="1" type="ORF">AVEN_146343_1</name>
    <name evidence="2" type="ORF">AVEN_171287_1</name>
</gene>
<accession>A0A4Y2H3Z9</accession>
<name>A0A4Y2H3Z9_ARAVE</name>
<comment type="caution">
    <text evidence="1">The sequence shown here is derived from an EMBL/GenBank/DDBJ whole genome shotgun (WGS) entry which is preliminary data.</text>
</comment>
<sequence>VCNVLCRVCGAKEQQVHMFPRNFNRNLATRTLRASTDGPDEIYYHDNVYRMDICKFLHACSSPHHREDVWPPMYDLESNRSTCSRDLQPKPGH</sequence>
<reference evidence="1 3" key="1">
    <citation type="journal article" date="2019" name="Sci. Rep.">
        <title>Orb-weaving spider Araneus ventricosus genome elucidates the spidroin gene catalogue.</title>
        <authorList>
            <person name="Kono N."/>
            <person name="Nakamura H."/>
            <person name="Ohtoshi R."/>
            <person name="Moran D.A.P."/>
            <person name="Shinohara A."/>
            <person name="Yoshida Y."/>
            <person name="Fujiwara M."/>
            <person name="Mori M."/>
            <person name="Tomita M."/>
            <person name="Arakawa K."/>
        </authorList>
    </citation>
    <scope>NUCLEOTIDE SEQUENCE [LARGE SCALE GENOMIC DNA]</scope>
</reference>
<dbReference type="EMBL" id="BGPR01180056">
    <property type="protein sequence ID" value="GBM59676.1"/>
    <property type="molecule type" value="Genomic_DNA"/>
</dbReference>
<proteinExistence type="predicted"/>
<dbReference type="EMBL" id="BGPR01180059">
    <property type="protein sequence ID" value="GBM59693.1"/>
    <property type="molecule type" value="Genomic_DNA"/>
</dbReference>
<evidence type="ECO:0000313" key="3">
    <source>
        <dbReference type="Proteomes" id="UP000499080"/>
    </source>
</evidence>
<keyword evidence="3" id="KW-1185">Reference proteome</keyword>
<evidence type="ECO:0000313" key="1">
    <source>
        <dbReference type="EMBL" id="GBM59676.1"/>
    </source>
</evidence>
<dbReference type="Proteomes" id="UP000499080">
    <property type="component" value="Unassembled WGS sequence"/>
</dbReference>